<keyword evidence="2" id="KW-1133">Transmembrane helix</keyword>
<proteinExistence type="predicted"/>
<keyword evidence="5" id="KW-1185">Reference proteome</keyword>
<name>A0ABR5PGZ0_9LACO</name>
<dbReference type="SUPFAM" id="SSF47413">
    <property type="entry name" value="lambda repressor-like DNA-binding domains"/>
    <property type="match status" value="1"/>
</dbReference>
<protein>
    <submittedName>
        <fullName evidence="4">DNA-binding helix-turn-helix protein</fullName>
    </submittedName>
</protein>
<dbReference type="PANTHER" id="PTHR46558:SF4">
    <property type="entry name" value="DNA-BIDING PHAGE PROTEIN"/>
    <property type="match status" value="1"/>
</dbReference>
<keyword evidence="2" id="KW-0812">Transmembrane</keyword>
<accession>A0ABR5PGZ0</accession>
<evidence type="ECO:0000313" key="5">
    <source>
        <dbReference type="Proteomes" id="UP000051977"/>
    </source>
</evidence>
<feature type="transmembrane region" description="Helical" evidence="2">
    <location>
        <begin position="112"/>
        <end position="132"/>
    </location>
</feature>
<dbReference type="Gene3D" id="1.10.260.40">
    <property type="entry name" value="lambda repressor-like DNA-binding domains"/>
    <property type="match status" value="1"/>
</dbReference>
<feature type="domain" description="HTH cro/C1-type" evidence="3">
    <location>
        <begin position="10"/>
        <end position="64"/>
    </location>
</feature>
<evidence type="ECO:0000256" key="1">
    <source>
        <dbReference type="ARBA" id="ARBA00023125"/>
    </source>
</evidence>
<organism evidence="4 5">
    <name type="scientific">Lentilactobacillus rapi DSM 19907 = JCM 15042</name>
    <dbReference type="NCBI Taxonomy" id="1423795"/>
    <lineage>
        <taxon>Bacteria</taxon>
        <taxon>Bacillati</taxon>
        <taxon>Bacillota</taxon>
        <taxon>Bacilli</taxon>
        <taxon>Lactobacillales</taxon>
        <taxon>Lactobacillaceae</taxon>
        <taxon>Lentilactobacillus</taxon>
    </lineage>
</organism>
<evidence type="ECO:0000313" key="4">
    <source>
        <dbReference type="EMBL" id="KRL17893.1"/>
    </source>
</evidence>
<gene>
    <name evidence="4" type="ORF">FD12_GL001272</name>
</gene>
<dbReference type="GO" id="GO:0003677">
    <property type="term" value="F:DNA binding"/>
    <property type="evidence" value="ECO:0007669"/>
    <property type="project" value="UniProtKB-KW"/>
</dbReference>
<evidence type="ECO:0000256" key="2">
    <source>
        <dbReference type="SAM" id="Phobius"/>
    </source>
</evidence>
<keyword evidence="1 4" id="KW-0238">DNA-binding</keyword>
<reference evidence="4 5" key="1">
    <citation type="journal article" date="2015" name="Genome Announc.">
        <title>Expanding the biotechnology potential of lactobacilli through comparative genomics of 213 strains and associated genera.</title>
        <authorList>
            <person name="Sun Z."/>
            <person name="Harris H.M."/>
            <person name="McCann A."/>
            <person name="Guo C."/>
            <person name="Argimon S."/>
            <person name="Zhang W."/>
            <person name="Yang X."/>
            <person name="Jeffery I.B."/>
            <person name="Cooney J.C."/>
            <person name="Kagawa T.F."/>
            <person name="Liu W."/>
            <person name="Song Y."/>
            <person name="Salvetti E."/>
            <person name="Wrobel A."/>
            <person name="Rasinkangas P."/>
            <person name="Parkhill J."/>
            <person name="Rea M.C."/>
            <person name="O'Sullivan O."/>
            <person name="Ritari J."/>
            <person name="Douillard F.P."/>
            <person name="Paul Ross R."/>
            <person name="Yang R."/>
            <person name="Briner A.E."/>
            <person name="Felis G.E."/>
            <person name="de Vos W.M."/>
            <person name="Barrangou R."/>
            <person name="Klaenhammer T.R."/>
            <person name="Caufield P.W."/>
            <person name="Cui Y."/>
            <person name="Zhang H."/>
            <person name="O'Toole P.W."/>
        </authorList>
    </citation>
    <scope>NUCLEOTIDE SEQUENCE [LARGE SCALE GENOMIC DNA]</scope>
    <source>
        <strain evidence="4 5">DSM 19907</strain>
    </source>
</reference>
<dbReference type="Pfam" id="PF01381">
    <property type="entry name" value="HTH_3"/>
    <property type="match status" value="1"/>
</dbReference>
<comment type="caution">
    <text evidence="4">The sequence shown here is derived from an EMBL/GenBank/DDBJ whole genome shotgun (WGS) entry which is preliminary data.</text>
</comment>
<dbReference type="EMBL" id="AZEI01000016">
    <property type="protein sequence ID" value="KRL17893.1"/>
    <property type="molecule type" value="Genomic_DNA"/>
</dbReference>
<dbReference type="PANTHER" id="PTHR46558">
    <property type="entry name" value="TRACRIPTIONAL REGULATORY PROTEIN-RELATED-RELATED"/>
    <property type="match status" value="1"/>
</dbReference>
<dbReference type="InterPro" id="IPR010982">
    <property type="entry name" value="Lambda_DNA-bd_dom_sf"/>
</dbReference>
<feature type="transmembrane region" description="Helical" evidence="2">
    <location>
        <begin position="87"/>
        <end position="106"/>
    </location>
</feature>
<keyword evidence="2" id="KW-0472">Membrane</keyword>
<feature type="transmembrane region" description="Helical" evidence="2">
    <location>
        <begin position="144"/>
        <end position="164"/>
    </location>
</feature>
<evidence type="ECO:0000259" key="3">
    <source>
        <dbReference type="PROSITE" id="PS50943"/>
    </source>
</evidence>
<dbReference type="PROSITE" id="PS50943">
    <property type="entry name" value="HTH_CROC1"/>
    <property type="match status" value="1"/>
</dbReference>
<sequence length="216" mass="25032">MKVVGISTKLKRLRKNKQMTQQDVAAYLHVSRKTISGWENERSYPDVSMLIKLSDLFGISTDDLIRDPKMTVDDRTKKPRSRKRQTVFIATYRFNIVLLIISYLHMYDLPGFHSAITTLILLINELAVFLSYESWVNLKRRLTLLEIFGSFFMLLAVNIVINFLSSSWNSSIVQSGTYEALGMMIGRVILDMLLSISLIMVIFFRPAKKKKWWPSI</sequence>
<dbReference type="CDD" id="cd00093">
    <property type="entry name" value="HTH_XRE"/>
    <property type="match status" value="1"/>
</dbReference>
<feature type="transmembrane region" description="Helical" evidence="2">
    <location>
        <begin position="184"/>
        <end position="204"/>
    </location>
</feature>
<dbReference type="SMART" id="SM00530">
    <property type="entry name" value="HTH_XRE"/>
    <property type="match status" value="1"/>
</dbReference>
<dbReference type="Proteomes" id="UP000051977">
    <property type="component" value="Unassembled WGS sequence"/>
</dbReference>
<dbReference type="InterPro" id="IPR001387">
    <property type="entry name" value="Cro/C1-type_HTH"/>
</dbReference>